<feature type="domain" description="PD-(D/E)XK endonuclease-like" evidence="1">
    <location>
        <begin position="132"/>
        <end position="262"/>
    </location>
</feature>
<evidence type="ECO:0000313" key="2">
    <source>
        <dbReference type="EMBL" id="QHS92027.1"/>
    </source>
</evidence>
<organism evidence="2">
    <name type="scientific">viral metagenome</name>
    <dbReference type="NCBI Taxonomy" id="1070528"/>
    <lineage>
        <taxon>unclassified sequences</taxon>
        <taxon>metagenomes</taxon>
        <taxon>organismal metagenomes</taxon>
    </lineage>
</organism>
<accession>A0A6C0BI49</accession>
<sequence>MPAKWQSLARVNEHERDKYVQFDEPTHIYTVKGETKGYISVTKFLHDFFPHFDADKIIRGMMSKPNWKESKWYKPGITVADIKKQWNDNGKDATTKGTAMHLAIEQYLNGAEGIIETSMLQTPEWRYFKKFWEKYGKDLTPFRTEWEVWSEEYRLTGSIDMIFYRKSDNTYLIYDWKRSKEIKTSSSFGQKAFYPLDHLPDTNYWHYSLQLNVYRWFLETHYGLTISEMYLLVLHEDNTSYQRIPVNRMEEETADMMEARKRAVEQGCHQHIVLPMPPRVEMNDAKEDCMIE</sequence>
<dbReference type="InterPro" id="IPR011604">
    <property type="entry name" value="PDDEXK-like_dom_sf"/>
</dbReference>
<proteinExistence type="predicted"/>
<name>A0A6C0BI49_9ZZZZ</name>
<evidence type="ECO:0000259" key="1">
    <source>
        <dbReference type="Pfam" id="PF12705"/>
    </source>
</evidence>
<dbReference type="Pfam" id="PF12705">
    <property type="entry name" value="PDDEXK_1"/>
    <property type="match status" value="1"/>
</dbReference>
<dbReference type="AlphaFoldDB" id="A0A6C0BI49"/>
<protein>
    <recommendedName>
        <fullName evidence="1">PD-(D/E)XK endonuclease-like domain-containing protein</fullName>
    </recommendedName>
</protein>
<dbReference type="InterPro" id="IPR038726">
    <property type="entry name" value="PDDEXK_AddAB-type"/>
</dbReference>
<reference evidence="2" key="1">
    <citation type="journal article" date="2020" name="Nature">
        <title>Giant virus diversity and host interactions through global metagenomics.</title>
        <authorList>
            <person name="Schulz F."/>
            <person name="Roux S."/>
            <person name="Paez-Espino D."/>
            <person name="Jungbluth S."/>
            <person name="Walsh D.A."/>
            <person name="Denef V.J."/>
            <person name="McMahon K.D."/>
            <person name="Konstantinidis K.T."/>
            <person name="Eloe-Fadrosh E.A."/>
            <person name="Kyrpides N.C."/>
            <person name="Woyke T."/>
        </authorList>
    </citation>
    <scope>NUCLEOTIDE SEQUENCE</scope>
    <source>
        <strain evidence="2">GVMAG-M-3300013285-6</strain>
    </source>
</reference>
<dbReference type="Gene3D" id="3.90.320.10">
    <property type="match status" value="1"/>
</dbReference>
<dbReference type="EMBL" id="MN739167">
    <property type="protein sequence ID" value="QHS92027.1"/>
    <property type="molecule type" value="Genomic_DNA"/>
</dbReference>